<dbReference type="InterPro" id="IPR033121">
    <property type="entry name" value="PEPTIDASE_A1"/>
</dbReference>
<evidence type="ECO:0000256" key="2">
    <source>
        <dbReference type="ARBA" id="ARBA00022670"/>
    </source>
</evidence>
<dbReference type="Proteomes" id="UP000184267">
    <property type="component" value="Unassembled WGS sequence"/>
</dbReference>
<dbReference type="CDD" id="cd05471">
    <property type="entry name" value="pepsin_like"/>
    <property type="match status" value="1"/>
</dbReference>
<dbReference type="PROSITE" id="PS00141">
    <property type="entry name" value="ASP_PROTEASE"/>
    <property type="match status" value="2"/>
</dbReference>
<keyword evidence="4 6" id="KW-0378">Hydrolase</keyword>
<sequence>MFCKTTLLTVALALLSSATPIIRDDKLSSVTNGIHVPLQKRGSLKNADGVFDYERAVRHLVRQKKYCLILILSKLAMILTTSLNLCSKFRQNLINLQKNLGADALPLGASIKALTTLPTHLLSGKRGAVPLTDQSFDLEWTGPITIGNPPQNFTLDFDTGSSDLWVPAASCASCASHALYDPSTSSSSGKQNGTFSIQYGDGSTTSGLPYTDTVTVGGITVTNQVFAAVTNESSQFTSDPADGVFGLGFPALSHLRSQPFMFAAMAQGAAPSGEFAFKLDQSGSELFIGGTNPALYTGDIEFHNITSKLSGFWQIGGGSVSVGGNAVASDFEAVIDSGSTIITAPPAAAKAFWDAVDGAQVFDADQGLWAVPCAAVPEVAFSWGGKTWTISADDFNAGLTDVGSTLCIGGLAGADLGLGEDTWLLGDTFMKSAYTVFSLDKSAVGFAQLV</sequence>
<feature type="active site" evidence="5">
    <location>
        <position position="158"/>
    </location>
</feature>
<keyword evidence="10" id="KW-1185">Reference proteome</keyword>
<accession>A0A1M2W4I4</accession>
<dbReference type="EMBL" id="MNAD01000252">
    <property type="protein sequence ID" value="OJT14716.1"/>
    <property type="molecule type" value="Genomic_DNA"/>
</dbReference>
<dbReference type="AlphaFoldDB" id="A0A1M2W4I4"/>
<feature type="signal peptide" evidence="7">
    <location>
        <begin position="1"/>
        <end position="18"/>
    </location>
</feature>
<dbReference type="InterPro" id="IPR001969">
    <property type="entry name" value="Aspartic_peptidase_AS"/>
</dbReference>
<name>A0A1M2W4I4_TRAPU</name>
<evidence type="ECO:0000256" key="6">
    <source>
        <dbReference type="RuleBase" id="RU000454"/>
    </source>
</evidence>
<evidence type="ECO:0000256" key="3">
    <source>
        <dbReference type="ARBA" id="ARBA00022750"/>
    </source>
</evidence>
<evidence type="ECO:0000313" key="9">
    <source>
        <dbReference type="EMBL" id="OJT14716.1"/>
    </source>
</evidence>
<dbReference type="InterPro" id="IPR021109">
    <property type="entry name" value="Peptidase_aspartic_dom_sf"/>
</dbReference>
<evidence type="ECO:0000256" key="1">
    <source>
        <dbReference type="ARBA" id="ARBA00007447"/>
    </source>
</evidence>
<dbReference type="OrthoDB" id="15189at2759"/>
<dbReference type="GO" id="GO:0004190">
    <property type="term" value="F:aspartic-type endopeptidase activity"/>
    <property type="evidence" value="ECO:0007669"/>
    <property type="project" value="UniProtKB-KW"/>
</dbReference>
<dbReference type="Gene3D" id="2.40.70.10">
    <property type="entry name" value="Acid Proteases"/>
    <property type="match status" value="2"/>
</dbReference>
<dbReference type="PANTHER" id="PTHR47966:SF51">
    <property type="entry name" value="BETA-SITE APP-CLEAVING ENZYME, ISOFORM A-RELATED"/>
    <property type="match status" value="1"/>
</dbReference>
<dbReference type="InterPro" id="IPR034164">
    <property type="entry name" value="Pepsin-like_dom"/>
</dbReference>
<dbReference type="SUPFAM" id="SSF50630">
    <property type="entry name" value="Acid proteases"/>
    <property type="match status" value="1"/>
</dbReference>
<keyword evidence="7" id="KW-0732">Signal</keyword>
<evidence type="ECO:0000259" key="8">
    <source>
        <dbReference type="PROSITE" id="PS51767"/>
    </source>
</evidence>
<keyword evidence="2 6" id="KW-0645">Protease</keyword>
<organism evidence="9 10">
    <name type="scientific">Trametes pubescens</name>
    <name type="common">White-rot fungus</name>
    <dbReference type="NCBI Taxonomy" id="154538"/>
    <lineage>
        <taxon>Eukaryota</taxon>
        <taxon>Fungi</taxon>
        <taxon>Dikarya</taxon>
        <taxon>Basidiomycota</taxon>
        <taxon>Agaricomycotina</taxon>
        <taxon>Agaricomycetes</taxon>
        <taxon>Polyporales</taxon>
        <taxon>Polyporaceae</taxon>
        <taxon>Trametes</taxon>
    </lineage>
</organism>
<evidence type="ECO:0000256" key="4">
    <source>
        <dbReference type="ARBA" id="ARBA00022801"/>
    </source>
</evidence>
<evidence type="ECO:0000313" key="10">
    <source>
        <dbReference type="Proteomes" id="UP000184267"/>
    </source>
</evidence>
<evidence type="ECO:0000256" key="7">
    <source>
        <dbReference type="SAM" id="SignalP"/>
    </source>
</evidence>
<dbReference type="PROSITE" id="PS51767">
    <property type="entry name" value="PEPTIDASE_A1"/>
    <property type="match status" value="1"/>
</dbReference>
<dbReference type="Pfam" id="PF00026">
    <property type="entry name" value="Asp"/>
    <property type="match status" value="1"/>
</dbReference>
<dbReference type="InterPro" id="IPR001461">
    <property type="entry name" value="Aspartic_peptidase_A1"/>
</dbReference>
<feature type="domain" description="Peptidase A1" evidence="8">
    <location>
        <begin position="140"/>
        <end position="447"/>
    </location>
</feature>
<dbReference type="GO" id="GO:0006508">
    <property type="term" value="P:proteolysis"/>
    <property type="evidence" value="ECO:0007669"/>
    <property type="project" value="UniProtKB-KW"/>
</dbReference>
<evidence type="ECO:0000256" key="5">
    <source>
        <dbReference type="PIRSR" id="PIRSR601461-1"/>
    </source>
</evidence>
<reference evidence="9 10" key="1">
    <citation type="submission" date="2016-10" db="EMBL/GenBank/DDBJ databases">
        <title>Genome sequence of the basidiomycete white-rot fungus Trametes pubescens.</title>
        <authorList>
            <person name="Makela M.R."/>
            <person name="Granchi Z."/>
            <person name="Peng M."/>
            <person name="De Vries R.P."/>
            <person name="Grigoriev I."/>
            <person name="Riley R."/>
            <person name="Hilden K."/>
        </authorList>
    </citation>
    <scope>NUCLEOTIDE SEQUENCE [LARGE SCALE GENOMIC DNA]</scope>
    <source>
        <strain evidence="9 10">FBCC735</strain>
    </source>
</reference>
<feature type="chain" id="PRO_5012702316" evidence="7">
    <location>
        <begin position="19"/>
        <end position="450"/>
    </location>
</feature>
<dbReference type="STRING" id="154538.A0A1M2W4I4"/>
<dbReference type="PRINTS" id="PR00792">
    <property type="entry name" value="PEPSIN"/>
</dbReference>
<feature type="active site" evidence="5">
    <location>
        <position position="336"/>
    </location>
</feature>
<comment type="caution">
    <text evidence="9">The sequence shown here is derived from an EMBL/GenBank/DDBJ whole genome shotgun (WGS) entry which is preliminary data.</text>
</comment>
<comment type="similarity">
    <text evidence="1 6">Belongs to the peptidase A1 family.</text>
</comment>
<dbReference type="PANTHER" id="PTHR47966">
    <property type="entry name" value="BETA-SITE APP-CLEAVING ENZYME, ISOFORM A-RELATED"/>
    <property type="match status" value="1"/>
</dbReference>
<dbReference type="OMA" id="MKSAYTV"/>
<dbReference type="FunFam" id="2.40.70.10:FF:000115">
    <property type="entry name" value="Lysosomal aspartic protease"/>
    <property type="match status" value="1"/>
</dbReference>
<protein>
    <submittedName>
        <fullName evidence="9">Aspartic protease</fullName>
    </submittedName>
</protein>
<proteinExistence type="inferred from homology"/>
<gene>
    <name evidence="9" type="ORF">TRAPUB_8769</name>
</gene>
<keyword evidence="3 6" id="KW-0064">Aspartyl protease</keyword>